<evidence type="ECO:0000259" key="1">
    <source>
        <dbReference type="Pfam" id="PF06985"/>
    </source>
</evidence>
<accession>A0AA39CHI1</accession>
<feature type="domain" description="DUF8212" evidence="2">
    <location>
        <begin position="223"/>
        <end position="278"/>
    </location>
</feature>
<dbReference type="EMBL" id="JAPDRK010000009">
    <property type="protein sequence ID" value="KAJ9608997.1"/>
    <property type="molecule type" value="Genomic_DNA"/>
</dbReference>
<dbReference type="InterPro" id="IPR058525">
    <property type="entry name" value="DUF8212"/>
</dbReference>
<sequence>MRFINTTTLKFQIVSDLELHKLKHGYSILSHRWTWGDDEVLYADVRSMDADVKARDGYAKFAGACALAKKLGYELLWIDTCCIDKSDSVEMGEAINSMYRWYSLAKVCIAYLQDVTYPRQIRESEWFNRGWTLQELIAPKTVYFYDRNWNRLGDKDSLASVLVDRTGIPADVLKNSKPPQACSIAQRMSWAARRTTKRLEDRAYSLMGLFDVHMPMIYGERERAFTRLQEQIISKSADESIFVWDLDLLEDSTRDAKNVNCGLLATSPACFARCGDVVSTGRSRGFRIDQFGLSISLPATLYVLGTYQAHLNATRAKAAGQCAILLAKLPGGASFARTSSPSGESILMAEGHTPSMMEFSVASVPTEAPVRLYPGFWLRKLGFHDSHLNGYRIIQRRYTAENDRLMLPDGDVGTAGIIRLGLKDGHNPVGFGWIKLGFDSACHPICFVTFPNTEDDDPDTAMLPTQAEEVLAIQLGTPQRLNHPIFSNDWTQASRRTVSRLPAHAYDSRVGAGDADEGFEFTFKAPLFEMTISVRRIPDIKPTSNQKEEVWAVDLVAGTPPVYYGGGGGGGCCCD</sequence>
<dbReference type="PANTHER" id="PTHR10622:SF10">
    <property type="entry name" value="HET DOMAIN-CONTAINING PROTEIN"/>
    <property type="match status" value="1"/>
</dbReference>
<name>A0AA39CHI1_9EURO</name>
<gene>
    <name evidence="3" type="ORF">H2200_006768</name>
</gene>
<reference evidence="3" key="1">
    <citation type="submission" date="2022-10" db="EMBL/GenBank/DDBJ databases">
        <title>Culturing micro-colonial fungi from biological soil crusts in the Mojave desert and describing Neophaeococcomyces mojavensis, and introducing the new genera and species Taxawa tesnikishii.</title>
        <authorList>
            <person name="Kurbessoian T."/>
            <person name="Stajich J.E."/>
        </authorList>
    </citation>
    <scope>NUCLEOTIDE SEQUENCE</scope>
    <source>
        <strain evidence="3">TK_41</strain>
    </source>
</reference>
<organism evidence="3 4">
    <name type="scientific">Cladophialophora chaetospira</name>
    <dbReference type="NCBI Taxonomy" id="386627"/>
    <lineage>
        <taxon>Eukaryota</taxon>
        <taxon>Fungi</taxon>
        <taxon>Dikarya</taxon>
        <taxon>Ascomycota</taxon>
        <taxon>Pezizomycotina</taxon>
        <taxon>Eurotiomycetes</taxon>
        <taxon>Chaetothyriomycetidae</taxon>
        <taxon>Chaetothyriales</taxon>
        <taxon>Herpotrichiellaceae</taxon>
        <taxon>Cladophialophora</taxon>
    </lineage>
</organism>
<feature type="domain" description="Heterokaryon incompatibility" evidence="1">
    <location>
        <begin position="26"/>
        <end position="114"/>
    </location>
</feature>
<evidence type="ECO:0008006" key="5">
    <source>
        <dbReference type="Google" id="ProtNLM"/>
    </source>
</evidence>
<evidence type="ECO:0000313" key="4">
    <source>
        <dbReference type="Proteomes" id="UP001172673"/>
    </source>
</evidence>
<dbReference type="Pfam" id="PF06985">
    <property type="entry name" value="HET"/>
    <property type="match status" value="1"/>
</dbReference>
<proteinExistence type="predicted"/>
<evidence type="ECO:0000313" key="3">
    <source>
        <dbReference type="EMBL" id="KAJ9608997.1"/>
    </source>
</evidence>
<comment type="caution">
    <text evidence="3">The sequence shown here is derived from an EMBL/GenBank/DDBJ whole genome shotgun (WGS) entry which is preliminary data.</text>
</comment>
<dbReference type="InterPro" id="IPR010730">
    <property type="entry name" value="HET"/>
</dbReference>
<keyword evidence="4" id="KW-1185">Reference proteome</keyword>
<dbReference type="AlphaFoldDB" id="A0AA39CHI1"/>
<protein>
    <recommendedName>
        <fullName evidence="5">Heterokaryon incompatibility domain-containing protein</fullName>
    </recommendedName>
</protein>
<dbReference type="Pfam" id="PF26640">
    <property type="entry name" value="DUF8212"/>
    <property type="match status" value="1"/>
</dbReference>
<dbReference type="Proteomes" id="UP001172673">
    <property type="component" value="Unassembled WGS sequence"/>
</dbReference>
<evidence type="ECO:0000259" key="2">
    <source>
        <dbReference type="Pfam" id="PF26640"/>
    </source>
</evidence>
<dbReference type="PANTHER" id="PTHR10622">
    <property type="entry name" value="HET DOMAIN-CONTAINING PROTEIN"/>
    <property type="match status" value="1"/>
</dbReference>